<proteinExistence type="predicted"/>
<reference evidence="1 2" key="1">
    <citation type="journal article" date="2018" name="PLoS Genet.">
        <title>Population sequencing reveals clonal diversity and ancestral inbreeding in the grapevine cultivar Chardonnay.</title>
        <authorList>
            <person name="Roach M.J."/>
            <person name="Johnson D.L."/>
            <person name="Bohlmann J."/>
            <person name="van Vuuren H.J."/>
            <person name="Jones S.J."/>
            <person name="Pretorius I.S."/>
            <person name="Schmidt S.A."/>
            <person name="Borneman A.R."/>
        </authorList>
    </citation>
    <scope>NUCLEOTIDE SEQUENCE [LARGE SCALE GENOMIC DNA]</scope>
    <source>
        <strain evidence="2">cv. Chardonnay</strain>
        <tissue evidence="1">Leaf</tissue>
    </source>
</reference>
<dbReference type="EMBL" id="QGNW01000005">
    <property type="protein sequence ID" value="RVX21407.1"/>
    <property type="molecule type" value="Genomic_DNA"/>
</dbReference>
<protein>
    <submittedName>
        <fullName evidence="1">Uncharacterized protein</fullName>
    </submittedName>
</protein>
<evidence type="ECO:0000313" key="2">
    <source>
        <dbReference type="Proteomes" id="UP000288805"/>
    </source>
</evidence>
<dbReference type="AlphaFoldDB" id="A0A438KJP0"/>
<comment type="caution">
    <text evidence="1">The sequence shown here is derived from an EMBL/GenBank/DDBJ whole genome shotgun (WGS) entry which is preliminary data.</text>
</comment>
<sequence length="180" mass="20053">MFLTTAKEIWEAVRQTYSKVKDAALVYELKKEFSHETRKQKNIGWIGGTKGSQQQSQAHITMEDQQEKLAMDIKGFKKEEIIHLETPLAMLEKPAAPCPLAQASKSISYAFSASNMSNSYVIDSRAKNHITHSSSYVVVDIPCFSNRKVKVADDTLSTIASQGEVTLTPLRLKNGLHAPK</sequence>
<organism evidence="1 2">
    <name type="scientific">Vitis vinifera</name>
    <name type="common">Grape</name>
    <dbReference type="NCBI Taxonomy" id="29760"/>
    <lineage>
        <taxon>Eukaryota</taxon>
        <taxon>Viridiplantae</taxon>
        <taxon>Streptophyta</taxon>
        <taxon>Embryophyta</taxon>
        <taxon>Tracheophyta</taxon>
        <taxon>Spermatophyta</taxon>
        <taxon>Magnoliopsida</taxon>
        <taxon>eudicotyledons</taxon>
        <taxon>Gunneridae</taxon>
        <taxon>Pentapetalae</taxon>
        <taxon>rosids</taxon>
        <taxon>Vitales</taxon>
        <taxon>Vitaceae</taxon>
        <taxon>Viteae</taxon>
        <taxon>Vitis</taxon>
    </lineage>
</organism>
<name>A0A438KJP0_VITVI</name>
<dbReference type="Proteomes" id="UP000288805">
    <property type="component" value="Unassembled WGS sequence"/>
</dbReference>
<gene>
    <name evidence="1" type="ORF">CK203_002169</name>
</gene>
<evidence type="ECO:0000313" key="1">
    <source>
        <dbReference type="EMBL" id="RVX21407.1"/>
    </source>
</evidence>
<accession>A0A438KJP0</accession>